<keyword evidence="1" id="KW-1133">Transmembrane helix</keyword>
<evidence type="ECO:0000313" key="3">
    <source>
        <dbReference type="EMBL" id="PKF36750.1"/>
    </source>
</evidence>
<dbReference type="InterPro" id="IPR025746">
    <property type="entry name" value="PilX_N_dom"/>
</dbReference>
<evidence type="ECO:0000256" key="1">
    <source>
        <dbReference type="SAM" id="Phobius"/>
    </source>
</evidence>
<comment type="caution">
    <text evidence="3">The sequence shown here is derived from an EMBL/GenBank/DDBJ whole genome shotgun (WGS) entry which is preliminary data.</text>
</comment>
<accession>A0A2N0WJX8</accession>
<keyword evidence="1" id="KW-0812">Transmembrane</keyword>
<keyword evidence="1" id="KW-0472">Membrane</keyword>
<proteinExistence type="predicted"/>
<reference evidence="3 4" key="1">
    <citation type="submission" date="2017-12" db="EMBL/GenBank/DDBJ databases">
        <title>Draft Genome sequences of multiple microbial strains isolated from spacecraft associated surfaces.</title>
        <authorList>
            <person name="Seuylemezian A."/>
            <person name="Vaishampayan P."/>
            <person name="Venkateswaran K."/>
        </authorList>
    </citation>
    <scope>NUCLEOTIDE SEQUENCE [LARGE SCALE GENOMIC DNA]</scope>
    <source>
        <strain evidence="3 4">2P01AA</strain>
    </source>
</reference>
<dbReference type="RefSeq" id="WP_101235400.1">
    <property type="nucleotide sequence ID" value="NZ_PISJ01000002.1"/>
</dbReference>
<dbReference type="EMBL" id="PISJ01000002">
    <property type="protein sequence ID" value="PKF36750.1"/>
    <property type="molecule type" value="Genomic_DNA"/>
</dbReference>
<evidence type="ECO:0000259" key="2">
    <source>
        <dbReference type="Pfam" id="PF14341"/>
    </source>
</evidence>
<sequence length="278" mass="29546">MRITTLGHQQRGATLIVVLILLLLITVIGIIAVRTAITSLNIATNSQIGQLLMQTGDTPNNQFLNVSNYDVLRAADVVIGAAEMEHRNAPGKEYVFCYKPTLNQQLAATMDATILVPPAKNAARDTKATIDSTQSNRSGFCDLQRDFGSAREAVVTQVAVRIPTDTEAVDAGAYLESGIDQGAGSIVQNSKTTSTRVRVTTTSILPNYASTDLATVQKDCIGDGSAVGYINDAIDSDVAGKKTVAECLAGYGIPVNVQVQEMILQQLDEETTSPASAW</sequence>
<feature type="transmembrane region" description="Helical" evidence="1">
    <location>
        <begin position="12"/>
        <end position="33"/>
    </location>
</feature>
<dbReference type="AlphaFoldDB" id="A0A2N0WJX8"/>
<feature type="domain" description="Type 4 fimbrial biogenesis protein PilX N-terminal" evidence="2">
    <location>
        <begin position="11"/>
        <end position="57"/>
    </location>
</feature>
<protein>
    <recommendedName>
        <fullName evidence="2">Type 4 fimbrial biogenesis protein PilX N-terminal domain-containing protein</fullName>
    </recommendedName>
</protein>
<evidence type="ECO:0000313" key="4">
    <source>
        <dbReference type="Proteomes" id="UP000233553"/>
    </source>
</evidence>
<dbReference type="Proteomes" id="UP000233553">
    <property type="component" value="Unassembled WGS sequence"/>
</dbReference>
<name>A0A2N0WJX8_9GAMM</name>
<gene>
    <name evidence="3" type="ORF">CW311_01255</name>
</gene>
<organism evidence="3 4">
    <name type="scientific">Acinetobacter proteolyticus</name>
    <dbReference type="NCBI Taxonomy" id="1776741"/>
    <lineage>
        <taxon>Bacteria</taxon>
        <taxon>Pseudomonadati</taxon>
        <taxon>Pseudomonadota</taxon>
        <taxon>Gammaproteobacteria</taxon>
        <taxon>Moraxellales</taxon>
        <taxon>Moraxellaceae</taxon>
        <taxon>Acinetobacter</taxon>
    </lineage>
</organism>
<dbReference type="Pfam" id="PF14341">
    <property type="entry name" value="PilX_N"/>
    <property type="match status" value="1"/>
</dbReference>